<reference evidence="3" key="1">
    <citation type="submission" date="2018-07" db="EMBL/GenBank/DDBJ databases">
        <authorList>
            <person name="Quirk P.G."/>
            <person name="Krulwich T.A."/>
        </authorList>
    </citation>
    <scope>NUCLEOTIDE SEQUENCE</scope>
    <source>
        <strain evidence="3">Anand</strain>
    </source>
</reference>
<accession>A0A3B0N1I4</accession>
<evidence type="ECO:0000313" key="3">
    <source>
        <dbReference type="EMBL" id="SVP93700.1"/>
    </source>
</evidence>
<sequence length="93" mass="10208">MLKSLIRRPDLHKGKLVGGFSFLMFALPTSAMLLLPPLARFFGFGPTLSMLTGVTTSVVMVIGLTLLYAWIAYKTDDSSEHSANFILKSTKID</sequence>
<evidence type="ECO:0000256" key="1">
    <source>
        <dbReference type="SAM" id="Phobius"/>
    </source>
</evidence>
<dbReference type="AlphaFoldDB" id="A0A3B0N1I4"/>
<keyword evidence="1" id="KW-0472">Membrane</keyword>
<keyword evidence="1" id="KW-0812">Transmembrane</keyword>
<dbReference type="EMBL" id="UIVT01000003">
    <property type="protein sequence ID" value="SVP93700.1"/>
    <property type="molecule type" value="Genomic_DNA"/>
</dbReference>
<protein>
    <submittedName>
        <fullName evidence="3">Uncharacterized protein</fullName>
    </submittedName>
</protein>
<organism evidence="3">
    <name type="scientific">Theileria annulata</name>
    <dbReference type="NCBI Taxonomy" id="5874"/>
    <lineage>
        <taxon>Eukaryota</taxon>
        <taxon>Sar</taxon>
        <taxon>Alveolata</taxon>
        <taxon>Apicomplexa</taxon>
        <taxon>Aconoidasida</taxon>
        <taxon>Piroplasmida</taxon>
        <taxon>Theileriidae</taxon>
        <taxon>Theileria</taxon>
    </lineage>
</organism>
<gene>
    <name evidence="3" type="ORF">TAT_000269300</name>
    <name evidence="2" type="ORF">TAV_000269700</name>
</gene>
<evidence type="ECO:0000313" key="2">
    <source>
        <dbReference type="EMBL" id="SVP92899.1"/>
    </source>
</evidence>
<feature type="transmembrane region" description="Helical" evidence="1">
    <location>
        <begin position="47"/>
        <end position="71"/>
    </location>
</feature>
<dbReference type="EMBL" id="UIVS01000003">
    <property type="protein sequence ID" value="SVP92899.1"/>
    <property type="molecule type" value="Genomic_DNA"/>
</dbReference>
<proteinExistence type="predicted"/>
<feature type="transmembrane region" description="Helical" evidence="1">
    <location>
        <begin position="16"/>
        <end position="35"/>
    </location>
</feature>
<name>A0A3B0N1I4_THEAN</name>
<keyword evidence="1" id="KW-1133">Transmembrane helix</keyword>